<dbReference type="Proteomes" id="UP001596250">
    <property type="component" value="Unassembled WGS sequence"/>
</dbReference>
<dbReference type="CDD" id="cd01659">
    <property type="entry name" value="TRX_superfamily"/>
    <property type="match status" value="1"/>
</dbReference>
<keyword evidence="2" id="KW-1185">Reference proteome</keyword>
<evidence type="ECO:0008006" key="3">
    <source>
        <dbReference type="Google" id="ProtNLM"/>
    </source>
</evidence>
<dbReference type="InterPro" id="IPR036249">
    <property type="entry name" value="Thioredoxin-like_sf"/>
</dbReference>
<accession>A0ABW1INL3</accession>
<sequence>MDSQIKKIMLFTLSACPLGRSMGTVLREVIRIFEKIELETVFIDVQTEMTNFYRVKKNPTTIFIDDSGNEKYRVQEFLETEHVINLLEQINQGESE</sequence>
<protein>
    <recommendedName>
        <fullName evidence="3">Thioredoxin</fullName>
    </recommendedName>
</protein>
<evidence type="ECO:0000313" key="1">
    <source>
        <dbReference type="EMBL" id="MFC5986648.1"/>
    </source>
</evidence>
<organism evidence="1 2">
    <name type="scientific">Marinicrinis lubricantis</name>
    <dbReference type="NCBI Taxonomy" id="2086470"/>
    <lineage>
        <taxon>Bacteria</taxon>
        <taxon>Bacillati</taxon>
        <taxon>Bacillota</taxon>
        <taxon>Bacilli</taxon>
        <taxon>Bacillales</taxon>
        <taxon>Paenibacillaceae</taxon>
    </lineage>
</organism>
<name>A0ABW1INL3_9BACL</name>
<dbReference type="Gene3D" id="3.40.30.10">
    <property type="entry name" value="Glutaredoxin"/>
    <property type="match status" value="1"/>
</dbReference>
<reference evidence="2" key="1">
    <citation type="journal article" date="2019" name="Int. J. Syst. Evol. Microbiol.">
        <title>The Global Catalogue of Microorganisms (GCM) 10K type strain sequencing project: providing services to taxonomists for standard genome sequencing and annotation.</title>
        <authorList>
            <consortium name="The Broad Institute Genomics Platform"/>
            <consortium name="The Broad Institute Genome Sequencing Center for Infectious Disease"/>
            <person name="Wu L."/>
            <person name="Ma J."/>
        </authorList>
    </citation>
    <scope>NUCLEOTIDE SEQUENCE [LARGE SCALE GENOMIC DNA]</scope>
    <source>
        <strain evidence="2">CCM 8749</strain>
    </source>
</reference>
<comment type="caution">
    <text evidence="1">The sequence shown here is derived from an EMBL/GenBank/DDBJ whole genome shotgun (WGS) entry which is preliminary data.</text>
</comment>
<gene>
    <name evidence="1" type="ORF">ACFPXP_09485</name>
</gene>
<evidence type="ECO:0000313" key="2">
    <source>
        <dbReference type="Proteomes" id="UP001596250"/>
    </source>
</evidence>
<dbReference type="RefSeq" id="WP_379893964.1">
    <property type="nucleotide sequence ID" value="NZ_CBCSCT010000085.1"/>
</dbReference>
<dbReference type="SUPFAM" id="SSF52833">
    <property type="entry name" value="Thioredoxin-like"/>
    <property type="match status" value="1"/>
</dbReference>
<dbReference type="EMBL" id="JBHSQV010000124">
    <property type="protein sequence ID" value="MFC5986648.1"/>
    <property type="molecule type" value="Genomic_DNA"/>
</dbReference>
<proteinExistence type="predicted"/>